<protein>
    <submittedName>
        <fullName evidence="1">Uncharacterized protein</fullName>
    </submittedName>
</protein>
<comment type="caution">
    <text evidence="1">The sequence shown here is derived from an EMBL/GenBank/DDBJ whole genome shotgun (WGS) entry which is preliminary data.</text>
</comment>
<proteinExistence type="predicted"/>
<sequence length="445" mass="50530">MTYDPPIANLSQELIDNIIDHIAADSQPGCTGFLGGNLQQCALVSRSFRPRSQLQIFSFIHIRGDPSSKRQHIVQNLLQIIHDHPDIAHYIEELSLECTDLEPSWMYEDPSFLSILECISTSGKPLRKLTMIADTRADDGFETLPLEDTGRLLNTFFLPFIAPFITTLSLHRLLNVPIEMVESCVNVTELELLEVEFEEWPDSRHQKLPSAQLQRLAYQLGQGAMSKLLNIVPDGGNSFNAIDVSQLKSLIIYTDILSDLKCEQKIIDLSIDALEELQLLTTRTACNGRFHASVDLRHSTRLRRLHAHVLFPQDRLVSILRTLSSVRSFSLGSLVVEAKVAYCDLSEPEVLLDADWVAFSSEVGRVMAEGSRFEIKMTYLYRKKAAINLYEYEALLQTRCESVMVELRREKINSLENYSHFTCKLSHALEFGTLFEFDTSPYGRD</sequence>
<accession>A0A9P5NB30</accession>
<dbReference type="OrthoDB" id="2863836at2759"/>
<evidence type="ECO:0000313" key="2">
    <source>
        <dbReference type="Proteomes" id="UP000724874"/>
    </source>
</evidence>
<name>A0A9P5NB30_GYMJU</name>
<reference evidence="1" key="1">
    <citation type="submission" date="2020-11" db="EMBL/GenBank/DDBJ databases">
        <authorList>
            <consortium name="DOE Joint Genome Institute"/>
            <person name="Ahrendt S."/>
            <person name="Riley R."/>
            <person name="Andreopoulos W."/>
            <person name="LaButti K."/>
            <person name="Pangilinan J."/>
            <person name="Ruiz-duenas F.J."/>
            <person name="Barrasa J.M."/>
            <person name="Sanchez-Garcia M."/>
            <person name="Camarero S."/>
            <person name="Miyauchi S."/>
            <person name="Serrano A."/>
            <person name="Linde D."/>
            <person name="Babiker R."/>
            <person name="Drula E."/>
            <person name="Ayuso-Fernandez I."/>
            <person name="Pacheco R."/>
            <person name="Padilla G."/>
            <person name="Ferreira P."/>
            <person name="Barriuso J."/>
            <person name="Kellner H."/>
            <person name="Castanera R."/>
            <person name="Alfaro M."/>
            <person name="Ramirez L."/>
            <person name="Pisabarro A.G."/>
            <person name="Kuo A."/>
            <person name="Tritt A."/>
            <person name="Lipzen A."/>
            <person name="He G."/>
            <person name="Yan M."/>
            <person name="Ng V."/>
            <person name="Cullen D."/>
            <person name="Martin F."/>
            <person name="Rosso M.-N."/>
            <person name="Henrissat B."/>
            <person name="Hibbett D."/>
            <person name="Martinez A.T."/>
            <person name="Grigoriev I.V."/>
        </authorList>
    </citation>
    <scope>NUCLEOTIDE SEQUENCE</scope>
    <source>
        <strain evidence="1">AH 44721</strain>
    </source>
</reference>
<dbReference type="EMBL" id="JADNYJ010000177">
    <property type="protein sequence ID" value="KAF8876878.1"/>
    <property type="molecule type" value="Genomic_DNA"/>
</dbReference>
<keyword evidence="2" id="KW-1185">Reference proteome</keyword>
<dbReference type="AlphaFoldDB" id="A0A9P5NB30"/>
<evidence type="ECO:0000313" key="1">
    <source>
        <dbReference type="EMBL" id="KAF8876878.1"/>
    </source>
</evidence>
<gene>
    <name evidence="1" type="ORF">CPB84DRAFT_1966488</name>
</gene>
<organism evidence="1 2">
    <name type="scientific">Gymnopilus junonius</name>
    <name type="common">Spectacular rustgill mushroom</name>
    <name type="synonym">Gymnopilus spectabilis subsp. junonius</name>
    <dbReference type="NCBI Taxonomy" id="109634"/>
    <lineage>
        <taxon>Eukaryota</taxon>
        <taxon>Fungi</taxon>
        <taxon>Dikarya</taxon>
        <taxon>Basidiomycota</taxon>
        <taxon>Agaricomycotina</taxon>
        <taxon>Agaricomycetes</taxon>
        <taxon>Agaricomycetidae</taxon>
        <taxon>Agaricales</taxon>
        <taxon>Agaricineae</taxon>
        <taxon>Hymenogastraceae</taxon>
        <taxon>Gymnopilus</taxon>
    </lineage>
</organism>
<dbReference type="Proteomes" id="UP000724874">
    <property type="component" value="Unassembled WGS sequence"/>
</dbReference>